<evidence type="ECO:0000313" key="2">
    <source>
        <dbReference type="EMBL" id="KAF2015578.1"/>
    </source>
</evidence>
<reference evidence="2" key="1">
    <citation type="journal article" date="2020" name="Stud. Mycol.">
        <title>101 Dothideomycetes genomes: a test case for predicting lifestyles and emergence of pathogens.</title>
        <authorList>
            <person name="Haridas S."/>
            <person name="Albert R."/>
            <person name="Binder M."/>
            <person name="Bloem J."/>
            <person name="Labutti K."/>
            <person name="Salamov A."/>
            <person name="Andreopoulos B."/>
            <person name="Baker S."/>
            <person name="Barry K."/>
            <person name="Bills G."/>
            <person name="Bluhm B."/>
            <person name="Cannon C."/>
            <person name="Castanera R."/>
            <person name="Culley D."/>
            <person name="Daum C."/>
            <person name="Ezra D."/>
            <person name="Gonzalez J."/>
            <person name="Henrissat B."/>
            <person name="Kuo A."/>
            <person name="Liang C."/>
            <person name="Lipzen A."/>
            <person name="Lutzoni F."/>
            <person name="Magnuson J."/>
            <person name="Mondo S."/>
            <person name="Nolan M."/>
            <person name="Ohm R."/>
            <person name="Pangilinan J."/>
            <person name="Park H.-J."/>
            <person name="Ramirez L."/>
            <person name="Alfaro M."/>
            <person name="Sun H."/>
            <person name="Tritt A."/>
            <person name="Yoshinaga Y."/>
            <person name="Zwiers L.-H."/>
            <person name="Turgeon B."/>
            <person name="Goodwin S."/>
            <person name="Spatafora J."/>
            <person name="Crous P."/>
            <person name="Grigoriev I."/>
        </authorList>
    </citation>
    <scope>NUCLEOTIDE SEQUENCE</scope>
    <source>
        <strain evidence="2">CBS 175.79</strain>
    </source>
</reference>
<evidence type="ECO:0000256" key="1">
    <source>
        <dbReference type="SAM" id="SignalP"/>
    </source>
</evidence>
<name>A0A6A5XQM3_9PLEO</name>
<keyword evidence="3" id="KW-1185">Reference proteome</keyword>
<dbReference type="GeneID" id="54279015"/>
<feature type="chain" id="PRO_5025401127" evidence="1">
    <location>
        <begin position="20"/>
        <end position="132"/>
    </location>
</feature>
<organism evidence="2 3">
    <name type="scientific">Aaosphaeria arxii CBS 175.79</name>
    <dbReference type="NCBI Taxonomy" id="1450172"/>
    <lineage>
        <taxon>Eukaryota</taxon>
        <taxon>Fungi</taxon>
        <taxon>Dikarya</taxon>
        <taxon>Ascomycota</taxon>
        <taxon>Pezizomycotina</taxon>
        <taxon>Dothideomycetes</taxon>
        <taxon>Pleosporomycetidae</taxon>
        <taxon>Pleosporales</taxon>
        <taxon>Pleosporales incertae sedis</taxon>
        <taxon>Aaosphaeria</taxon>
    </lineage>
</organism>
<protein>
    <submittedName>
        <fullName evidence="2">Uncharacterized protein</fullName>
    </submittedName>
</protein>
<proteinExistence type="predicted"/>
<feature type="signal peptide" evidence="1">
    <location>
        <begin position="1"/>
        <end position="19"/>
    </location>
</feature>
<dbReference type="EMBL" id="ML978069">
    <property type="protein sequence ID" value="KAF2015578.1"/>
    <property type="molecule type" value="Genomic_DNA"/>
</dbReference>
<dbReference type="OrthoDB" id="3770142at2759"/>
<evidence type="ECO:0000313" key="3">
    <source>
        <dbReference type="Proteomes" id="UP000799778"/>
    </source>
</evidence>
<gene>
    <name evidence="2" type="ORF">BU24DRAFT_180719</name>
</gene>
<dbReference type="Proteomes" id="UP000799778">
    <property type="component" value="Unassembled WGS sequence"/>
</dbReference>
<sequence>MRAFSILAATAAIVTPALADFYLYASQIHFNQEGTDTDGFLFLAGPPSCEDVYNAVQRTESDDVSGNKHGVRCEDCGSAAGTIDDPDSVSPTVVEWNDDDYGHYSEFTPLNVGGILVQDERFAEMNSVLPRS</sequence>
<accession>A0A6A5XQM3</accession>
<dbReference type="RefSeq" id="XP_033383917.1">
    <property type="nucleotide sequence ID" value="XM_033521618.1"/>
</dbReference>
<keyword evidence="1" id="KW-0732">Signal</keyword>
<dbReference type="AlphaFoldDB" id="A0A6A5XQM3"/>